<feature type="transmembrane region" description="Helical" evidence="6">
    <location>
        <begin position="294"/>
        <end position="311"/>
    </location>
</feature>
<feature type="transmembrane region" description="Helical" evidence="6">
    <location>
        <begin position="156"/>
        <end position="177"/>
    </location>
</feature>
<evidence type="ECO:0000256" key="1">
    <source>
        <dbReference type="ARBA" id="ARBA00004651"/>
    </source>
</evidence>
<sequence>MKNIRSVAAGQFIFLFMVAFFVFMAVVSPQFRTHYNLFNLWLDAVITGILGIGMTFVITTAGIDLSVASNLVFSAMIGAILMSRGQGVLLAFLVMLAVGLGFGLFNGVMVARLKMVPFIVTLGTLSLGRGLAMLSTRAKSVYGFPEIVTRIGSGEIGFFPVAGLIMAFLYVVAWYVLNRTVFGRSVYLVGSNPRAARLSGIDVERVKSLVYLVSGLCAAIAAFIQMGRLNAAKPNMLYGLELDVVSAVVLGGTSLFGGKGNILGTLWGTMVIVLIRNAMVLFGVSVYYHQVVKGLVILAAVLIDILRSGVLKKR</sequence>
<name>A0A7V4DHF7_9BACT</name>
<dbReference type="PANTHER" id="PTHR32196">
    <property type="entry name" value="ABC TRANSPORTER PERMEASE PROTEIN YPHD-RELATED-RELATED"/>
    <property type="match status" value="1"/>
</dbReference>
<evidence type="ECO:0000256" key="6">
    <source>
        <dbReference type="SAM" id="Phobius"/>
    </source>
</evidence>
<evidence type="ECO:0000256" key="5">
    <source>
        <dbReference type="ARBA" id="ARBA00023136"/>
    </source>
</evidence>
<proteinExistence type="predicted"/>
<feature type="transmembrane region" description="Helical" evidence="6">
    <location>
        <begin position="37"/>
        <end position="58"/>
    </location>
</feature>
<dbReference type="AlphaFoldDB" id="A0A7V4DHF7"/>
<feature type="transmembrane region" description="Helical" evidence="6">
    <location>
        <begin position="265"/>
        <end position="288"/>
    </location>
</feature>
<keyword evidence="4 6" id="KW-1133">Transmembrane helix</keyword>
<accession>A0A7V4DHF7</accession>
<feature type="transmembrane region" description="Helical" evidence="6">
    <location>
        <begin position="115"/>
        <end position="136"/>
    </location>
</feature>
<evidence type="ECO:0000313" key="7">
    <source>
        <dbReference type="EMBL" id="HGI75572.1"/>
    </source>
</evidence>
<keyword evidence="3 6" id="KW-0812">Transmembrane</keyword>
<comment type="caution">
    <text evidence="7">The sequence shown here is derived from an EMBL/GenBank/DDBJ whole genome shotgun (WGS) entry which is preliminary data.</text>
</comment>
<feature type="transmembrane region" description="Helical" evidence="6">
    <location>
        <begin position="209"/>
        <end position="226"/>
    </location>
</feature>
<protein>
    <submittedName>
        <fullName evidence="7">ABC transporter permease</fullName>
    </submittedName>
</protein>
<dbReference type="InterPro" id="IPR001851">
    <property type="entry name" value="ABC_transp_permease"/>
</dbReference>
<feature type="transmembrane region" description="Helical" evidence="6">
    <location>
        <begin position="65"/>
        <end position="82"/>
    </location>
</feature>
<dbReference type="GO" id="GO:0005886">
    <property type="term" value="C:plasma membrane"/>
    <property type="evidence" value="ECO:0007669"/>
    <property type="project" value="UniProtKB-SubCell"/>
</dbReference>
<evidence type="ECO:0000256" key="2">
    <source>
        <dbReference type="ARBA" id="ARBA00022475"/>
    </source>
</evidence>
<reference evidence="7" key="1">
    <citation type="journal article" date="2020" name="mSystems">
        <title>Genome- and Community-Level Interaction Insights into Carbon Utilization and Element Cycling Functions of Hydrothermarchaeota in Hydrothermal Sediment.</title>
        <authorList>
            <person name="Zhou Z."/>
            <person name="Liu Y."/>
            <person name="Xu W."/>
            <person name="Pan J."/>
            <person name="Luo Z.H."/>
            <person name="Li M."/>
        </authorList>
    </citation>
    <scope>NUCLEOTIDE SEQUENCE [LARGE SCALE GENOMIC DNA]</scope>
    <source>
        <strain evidence="7">SpSt-716</strain>
    </source>
</reference>
<feature type="transmembrane region" description="Helical" evidence="6">
    <location>
        <begin position="88"/>
        <end position="108"/>
    </location>
</feature>
<dbReference type="CDD" id="cd06579">
    <property type="entry name" value="TM_PBP1_transp_AraH_like"/>
    <property type="match status" value="1"/>
</dbReference>
<comment type="subcellular location">
    <subcellularLocation>
        <location evidence="1">Cell membrane</location>
        <topology evidence="1">Multi-pass membrane protein</topology>
    </subcellularLocation>
</comment>
<organism evidence="7">
    <name type="scientific">Candidatus Caldatribacterium californiense</name>
    <dbReference type="NCBI Taxonomy" id="1454726"/>
    <lineage>
        <taxon>Bacteria</taxon>
        <taxon>Pseudomonadati</taxon>
        <taxon>Atribacterota</taxon>
        <taxon>Atribacteria</taxon>
        <taxon>Atribacterales</taxon>
        <taxon>Candidatus Caldatribacteriaceae</taxon>
        <taxon>Candidatus Caldatribacterium</taxon>
    </lineage>
</organism>
<keyword evidence="2" id="KW-1003">Cell membrane</keyword>
<keyword evidence="5 6" id="KW-0472">Membrane</keyword>
<dbReference type="Pfam" id="PF02653">
    <property type="entry name" value="BPD_transp_2"/>
    <property type="match status" value="1"/>
</dbReference>
<evidence type="ECO:0000256" key="4">
    <source>
        <dbReference type="ARBA" id="ARBA00022989"/>
    </source>
</evidence>
<feature type="transmembrane region" description="Helical" evidence="6">
    <location>
        <begin position="238"/>
        <end position="258"/>
    </location>
</feature>
<feature type="transmembrane region" description="Helical" evidence="6">
    <location>
        <begin position="12"/>
        <end position="31"/>
    </location>
</feature>
<evidence type="ECO:0000256" key="3">
    <source>
        <dbReference type="ARBA" id="ARBA00022692"/>
    </source>
</evidence>
<dbReference type="GO" id="GO:0022857">
    <property type="term" value="F:transmembrane transporter activity"/>
    <property type="evidence" value="ECO:0007669"/>
    <property type="project" value="InterPro"/>
</dbReference>
<gene>
    <name evidence="7" type="ORF">ENU96_07845</name>
</gene>
<dbReference type="EMBL" id="DTEN01000317">
    <property type="protein sequence ID" value="HGI75572.1"/>
    <property type="molecule type" value="Genomic_DNA"/>
</dbReference>